<dbReference type="AlphaFoldDB" id="A0A9P4GQ59"/>
<name>A0A9P4GQ59_9PLEO</name>
<accession>A0A9P4GQ59</accession>
<comment type="caution">
    <text evidence="1">The sequence shown here is derived from an EMBL/GenBank/DDBJ whole genome shotgun (WGS) entry which is preliminary data.</text>
</comment>
<evidence type="ECO:0000313" key="2">
    <source>
        <dbReference type="Proteomes" id="UP000800039"/>
    </source>
</evidence>
<evidence type="ECO:0000313" key="1">
    <source>
        <dbReference type="EMBL" id="KAF1850588.1"/>
    </source>
</evidence>
<dbReference type="EMBL" id="ML976614">
    <property type="protein sequence ID" value="KAF1850588.1"/>
    <property type="molecule type" value="Genomic_DNA"/>
</dbReference>
<keyword evidence="2" id="KW-1185">Reference proteome</keyword>
<organism evidence="1 2">
    <name type="scientific">Cucurbitaria berberidis CBS 394.84</name>
    <dbReference type="NCBI Taxonomy" id="1168544"/>
    <lineage>
        <taxon>Eukaryota</taxon>
        <taxon>Fungi</taxon>
        <taxon>Dikarya</taxon>
        <taxon>Ascomycota</taxon>
        <taxon>Pezizomycotina</taxon>
        <taxon>Dothideomycetes</taxon>
        <taxon>Pleosporomycetidae</taxon>
        <taxon>Pleosporales</taxon>
        <taxon>Pleosporineae</taxon>
        <taxon>Cucurbitariaceae</taxon>
        <taxon>Cucurbitaria</taxon>
    </lineage>
</organism>
<dbReference type="Proteomes" id="UP000800039">
    <property type="component" value="Unassembled WGS sequence"/>
</dbReference>
<dbReference type="OrthoDB" id="3753685at2759"/>
<reference evidence="1" key="1">
    <citation type="submission" date="2020-01" db="EMBL/GenBank/DDBJ databases">
        <authorList>
            <consortium name="DOE Joint Genome Institute"/>
            <person name="Haridas S."/>
            <person name="Albert R."/>
            <person name="Binder M."/>
            <person name="Bloem J."/>
            <person name="Labutti K."/>
            <person name="Salamov A."/>
            <person name="Andreopoulos B."/>
            <person name="Baker S.E."/>
            <person name="Barry K."/>
            <person name="Bills G."/>
            <person name="Bluhm B.H."/>
            <person name="Cannon C."/>
            <person name="Castanera R."/>
            <person name="Culley D.E."/>
            <person name="Daum C."/>
            <person name="Ezra D."/>
            <person name="Gonzalez J.B."/>
            <person name="Henrissat B."/>
            <person name="Kuo A."/>
            <person name="Liang C."/>
            <person name="Lipzen A."/>
            <person name="Lutzoni F."/>
            <person name="Magnuson J."/>
            <person name="Mondo S."/>
            <person name="Nolan M."/>
            <person name="Ohm R."/>
            <person name="Pangilinan J."/>
            <person name="Park H.-J."/>
            <person name="Ramirez L."/>
            <person name="Alfaro M."/>
            <person name="Sun H."/>
            <person name="Tritt A."/>
            <person name="Yoshinaga Y."/>
            <person name="Zwiers L.-H."/>
            <person name="Turgeon B.G."/>
            <person name="Goodwin S.B."/>
            <person name="Spatafora J.W."/>
            <person name="Crous P.W."/>
            <person name="Grigoriev I.V."/>
        </authorList>
    </citation>
    <scope>NUCLEOTIDE SEQUENCE</scope>
    <source>
        <strain evidence="1">CBS 394.84</strain>
    </source>
</reference>
<sequence>MSGILCTWANLPADATEWYENEWVPETCSHGAQHALHCELTPNGMETEPTGTLDSPWGSFIVYEIPKIHKATEDLNKERYRPSDKLLAGPLKDARFDVRTYHEIQRWQAEDWEGDIADIASVAAMEWRVSPEVEEDVVHFYKTVVGPTISSSQDVLRFRFFKIDTATVLQGSSYVTKEKGALYTYFTLVELESDEWPWDAVVDLAENQKWNAYFEQQNTVKWQVSHYLVKKTSTAKAKA</sequence>
<dbReference type="GeneID" id="63852655"/>
<proteinExistence type="predicted"/>
<dbReference type="RefSeq" id="XP_040793151.1">
    <property type="nucleotide sequence ID" value="XM_040935404.1"/>
</dbReference>
<protein>
    <submittedName>
        <fullName evidence="1">Uncharacterized protein</fullName>
    </submittedName>
</protein>
<gene>
    <name evidence="1" type="ORF">K460DRAFT_382251</name>
</gene>